<evidence type="ECO:0000313" key="1">
    <source>
        <dbReference type="EMBL" id="GBO07555.1"/>
    </source>
</evidence>
<protein>
    <submittedName>
        <fullName evidence="1">Uncharacterized protein</fullName>
    </submittedName>
</protein>
<comment type="caution">
    <text evidence="1">The sequence shown here is derived from an EMBL/GenBank/DDBJ whole genome shotgun (WGS) entry which is preliminary data.</text>
</comment>
<organism evidence="1 2">
    <name type="scientific">Araneus ventricosus</name>
    <name type="common">Orbweaver spider</name>
    <name type="synonym">Epeira ventricosa</name>
    <dbReference type="NCBI Taxonomy" id="182803"/>
    <lineage>
        <taxon>Eukaryota</taxon>
        <taxon>Metazoa</taxon>
        <taxon>Ecdysozoa</taxon>
        <taxon>Arthropoda</taxon>
        <taxon>Chelicerata</taxon>
        <taxon>Arachnida</taxon>
        <taxon>Araneae</taxon>
        <taxon>Araneomorphae</taxon>
        <taxon>Entelegynae</taxon>
        <taxon>Araneoidea</taxon>
        <taxon>Araneidae</taxon>
        <taxon>Araneus</taxon>
    </lineage>
</organism>
<proteinExistence type="predicted"/>
<dbReference type="Proteomes" id="UP000499080">
    <property type="component" value="Unassembled WGS sequence"/>
</dbReference>
<accession>A0A4Y2U3K7</accession>
<reference evidence="1 2" key="1">
    <citation type="journal article" date="2019" name="Sci. Rep.">
        <title>Orb-weaving spider Araneus ventricosus genome elucidates the spidroin gene catalogue.</title>
        <authorList>
            <person name="Kono N."/>
            <person name="Nakamura H."/>
            <person name="Ohtoshi R."/>
            <person name="Moran D.A.P."/>
            <person name="Shinohara A."/>
            <person name="Yoshida Y."/>
            <person name="Fujiwara M."/>
            <person name="Mori M."/>
            <person name="Tomita M."/>
            <person name="Arakawa K."/>
        </authorList>
    </citation>
    <scope>NUCLEOTIDE SEQUENCE [LARGE SCALE GENOMIC DNA]</scope>
</reference>
<dbReference type="AlphaFoldDB" id="A0A4Y2U3K7"/>
<evidence type="ECO:0000313" key="2">
    <source>
        <dbReference type="Proteomes" id="UP000499080"/>
    </source>
</evidence>
<name>A0A4Y2U3K7_ARAVE</name>
<gene>
    <name evidence="1" type="ORF">AVEN_11471_1</name>
</gene>
<sequence length="90" mass="10412">MLPRRPVIYVQAQHFTLRSVVSSPYYFESLSLKYSHQSVPASKAADLFPSDPWCQYRRECLSATLIRDPINRSSASDKHWCLRKAAQPKQ</sequence>
<dbReference type="EMBL" id="BGPR01033565">
    <property type="protein sequence ID" value="GBO07555.1"/>
    <property type="molecule type" value="Genomic_DNA"/>
</dbReference>
<keyword evidence="2" id="KW-1185">Reference proteome</keyword>